<dbReference type="InterPro" id="IPR027417">
    <property type="entry name" value="P-loop_NTPase"/>
</dbReference>
<evidence type="ECO:0000313" key="8">
    <source>
        <dbReference type="EMBL" id="SPJ24418.1"/>
    </source>
</evidence>
<dbReference type="FunFam" id="3.40.50.300:FF:000013">
    <property type="entry name" value="PhoH family ATPase"/>
    <property type="match status" value="1"/>
</dbReference>
<dbReference type="GO" id="GO:0005829">
    <property type="term" value="C:cytosol"/>
    <property type="evidence" value="ECO:0007669"/>
    <property type="project" value="TreeGrafter"/>
</dbReference>
<dbReference type="GO" id="GO:0005524">
    <property type="term" value="F:ATP binding"/>
    <property type="evidence" value="ECO:0007669"/>
    <property type="project" value="UniProtKB-KW"/>
</dbReference>
<keyword evidence="9" id="KW-1185">Reference proteome</keyword>
<comment type="similarity">
    <text evidence="2">Belongs to the PhoH family.</text>
</comment>
<reference evidence="8 9" key="1">
    <citation type="submission" date="2018-03" db="EMBL/GenBank/DDBJ databases">
        <authorList>
            <person name="Keele B.F."/>
        </authorList>
    </citation>
    <scope>NUCLEOTIDE SEQUENCE [LARGE SCALE GENOMIC DNA]</scope>
    <source>
        <strain evidence="8 9">CECT 8504</strain>
    </source>
</reference>
<sequence length="338" mass="37145">MALTPSPLSPLDHTTPDLAETHLDFPDNRLLIDLCGVGDAHLVQIESHMGVQIFRRGNHLTLMGEPEARDRAADVLGALYARLEAGRAVTPADIDAEIRMGPETPEVEADAGDQMEMFQGGKVEIRTKKKLIEPRTEAQKAYVRALFKNELSFGIGPAGTGKTYLAVAVGVNLFVQGDVDKIILCRPAVEAGERLGFLPGTQEEKVDPYMQPLYDALNDFLPAKMLQKLKEEKKIEIAPLAFMRGRTLSNAFVVLDEAQNATSMQMKMFLTRLGEGSRMVITGDRTQVDLPRGQVSGLADAERLLTGIDRIAFNYFTAKDVVRHPLVAKIIEAYEADA</sequence>
<dbReference type="EMBL" id="ONZF01000004">
    <property type="protein sequence ID" value="SPJ24418.1"/>
    <property type="molecule type" value="Genomic_DNA"/>
</dbReference>
<keyword evidence="5" id="KW-0067">ATP-binding</keyword>
<name>A0A2R8BW88_9RHOB</name>
<evidence type="ECO:0000259" key="7">
    <source>
        <dbReference type="Pfam" id="PF02562"/>
    </source>
</evidence>
<dbReference type="Proteomes" id="UP000244912">
    <property type="component" value="Unassembled WGS sequence"/>
</dbReference>
<dbReference type="Pfam" id="PF02562">
    <property type="entry name" value="PhoH"/>
    <property type="match status" value="1"/>
</dbReference>
<dbReference type="InterPro" id="IPR003714">
    <property type="entry name" value="PhoH"/>
</dbReference>
<comment type="subcellular location">
    <subcellularLocation>
        <location evidence="1">Cytoplasm</location>
    </subcellularLocation>
</comment>
<accession>A0A2R8BW88</accession>
<dbReference type="AlphaFoldDB" id="A0A2R8BW88"/>
<dbReference type="PANTHER" id="PTHR30473">
    <property type="entry name" value="PROTEIN PHOH"/>
    <property type="match status" value="1"/>
</dbReference>
<evidence type="ECO:0000256" key="1">
    <source>
        <dbReference type="ARBA" id="ARBA00004496"/>
    </source>
</evidence>
<evidence type="ECO:0000256" key="5">
    <source>
        <dbReference type="ARBA" id="ARBA00022840"/>
    </source>
</evidence>
<evidence type="ECO:0000256" key="4">
    <source>
        <dbReference type="ARBA" id="ARBA00022741"/>
    </source>
</evidence>
<evidence type="ECO:0000256" key="6">
    <source>
        <dbReference type="ARBA" id="ARBA00039970"/>
    </source>
</evidence>
<keyword evidence="4" id="KW-0547">Nucleotide-binding</keyword>
<evidence type="ECO:0000256" key="2">
    <source>
        <dbReference type="ARBA" id="ARBA00010393"/>
    </source>
</evidence>
<dbReference type="Gene3D" id="3.40.50.300">
    <property type="entry name" value="P-loop containing nucleotide triphosphate hydrolases"/>
    <property type="match status" value="1"/>
</dbReference>
<organism evidence="8 9">
    <name type="scientific">Palleronia abyssalis</name>
    <dbReference type="NCBI Taxonomy" id="1501240"/>
    <lineage>
        <taxon>Bacteria</taxon>
        <taxon>Pseudomonadati</taxon>
        <taxon>Pseudomonadota</taxon>
        <taxon>Alphaproteobacteria</taxon>
        <taxon>Rhodobacterales</taxon>
        <taxon>Roseobacteraceae</taxon>
        <taxon>Palleronia</taxon>
    </lineage>
</organism>
<evidence type="ECO:0000256" key="3">
    <source>
        <dbReference type="ARBA" id="ARBA00022490"/>
    </source>
</evidence>
<evidence type="ECO:0000313" key="9">
    <source>
        <dbReference type="Proteomes" id="UP000244912"/>
    </source>
</evidence>
<feature type="domain" description="PhoH-like protein" evidence="7">
    <location>
        <begin position="132"/>
        <end position="335"/>
    </location>
</feature>
<gene>
    <name evidence="8" type="ORF">PAA8504_02248</name>
</gene>
<protein>
    <recommendedName>
        <fullName evidence="6">PhoH-like protein</fullName>
    </recommendedName>
</protein>
<dbReference type="SUPFAM" id="SSF52540">
    <property type="entry name" value="P-loop containing nucleoside triphosphate hydrolases"/>
    <property type="match status" value="1"/>
</dbReference>
<dbReference type="InterPro" id="IPR051451">
    <property type="entry name" value="PhoH2-like"/>
</dbReference>
<dbReference type="RefSeq" id="WP_370739686.1">
    <property type="nucleotide sequence ID" value="NZ_ONZF01000004.1"/>
</dbReference>
<proteinExistence type="inferred from homology"/>
<dbReference type="PANTHER" id="PTHR30473:SF1">
    <property type="entry name" value="PHOH-LIKE PROTEIN"/>
    <property type="match status" value="1"/>
</dbReference>
<keyword evidence="3" id="KW-0963">Cytoplasm</keyword>